<dbReference type="InterPro" id="IPR013766">
    <property type="entry name" value="Thioredoxin_domain"/>
</dbReference>
<dbReference type="eggNOG" id="arCOG02868">
    <property type="taxonomic scope" value="Archaea"/>
</dbReference>
<dbReference type="InterPro" id="IPR012336">
    <property type="entry name" value="Thioredoxin-like_fold"/>
</dbReference>
<comment type="caution">
    <text evidence="9">The sequence shown here is derived from an EMBL/GenBank/DDBJ whole genome shotgun (WGS) entry which is preliminary data.</text>
</comment>
<dbReference type="Proteomes" id="UP000011566">
    <property type="component" value="Unassembled WGS sequence"/>
</dbReference>
<dbReference type="Gene3D" id="3.40.30.10">
    <property type="entry name" value="Glutaredoxin"/>
    <property type="match status" value="1"/>
</dbReference>
<keyword evidence="4" id="KW-0249">Electron transport</keyword>
<protein>
    <recommendedName>
        <fullName evidence="8">Thioredoxin domain-containing protein</fullName>
    </recommendedName>
</protein>
<feature type="domain" description="Thioredoxin" evidence="8">
    <location>
        <begin position="19"/>
        <end position="212"/>
    </location>
</feature>
<proteinExistence type="inferred from homology"/>
<evidence type="ECO:0000256" key="6">
    <source>
        <dbReference type="ARBA" id="ARBA00023157"/>
    </source>
</evidence>
<evidence type="ECO:0000313" key="9">
    <source>
        <dbReference type="EMBL" id="EMA39086.1"/>
    </source>
</evidence>
<dbReference type="PANTHER" id="PTHR13887">
    <property type="entry name" value="GLUTATHIONE S-TRANSFERASE KAPPA"/>
    <property type="match status" value="1"/>
</dbReference>
<accession>M0M093</accession>
<evidence type="ECO:0000256" key="1">
    <source>
        <dbReference type="ARBA" id="ARBA00005791"/>
    </source>
</evidence>
<gene>
    <name evidence="9" type="ORF">C447_08013</name>
</gene>
<keyword evidence="10" id="KW-1185">Reference proteome</keyword>
<keyword evidence="6" id="KW-1015">Disulfide bond</keyword>
<dbReference type="InterPro" id="IPR036249">
    <property type="entry name" value="Thioredoxin-like_sf"/>
</dbReference>
<dbReference type="EMBL" id="AOMB01000022">
    <property type="protein sequence ID" value="EMA39086.1"/>
    <property type="molecule type" value="Genomic_DNA"/>
</dbReference>
<dbReference type="Pfam" id="PF13462">
    <property type="entry name" value="Thioredoxin_4"/>
    <property type="match status" value="1"/>
</dbReference>
<evidence type="ECO:0000256" key="3">
    <source>
        <dbReference type="ARBA" id="ARBA00022729"/>
    </source>
</evidence>
<evidence type="ECO:0000256" key="2">
    <source>
        <dbReference type="ARBA" id="ARBA00007787"/>
    </source>
</evidence>
<name>M0M093_9EURY</name>
<evidence type="ECO:0000256" key="7">
    <source>
        <dbReference type="ARBA" id="ARBA00023284"/>
    </source>
</evidence>
<dbReference type="PATRIC" id="fig|1132509.6.peg.1819"/>
<reference evidence="9 10" key="1">
    <citation type="journal article" date="2014" name="PLoS Genet.">
        <title>Phylogenetically driven sequencing of extremely halophilic archaea reveals strategies for static and dynamic osmo-response.</title>
        <authorList>
            <person name="Becker E.A."/>
            <person name="Seitzer P.M."/>
            <person name="Tritt A."/>
            <person name="Larsen D."/>
            <person name="Krusor M."/>
            <person name="Yao A.I."/>
            <person name="Wu D."/>
            <person name="Madern D."/>
            <person name="Eisen J.A."/>
            <person name="Darling A.E."/>
            <person name="Facciotti M.T."/>
        </authorList>
    </citation>
    <scope>NUCLEOTIDE SEQUENCE [LARGE SCALE GENOMIC DNA]</scope>
    <source>
        <strain evidence="9 10">100A6</strain>
    </source>
</reference>
<comment type="similarity">
    <text evidence="2">Belongs to the glutaredoxin family.</text>
</comment>
<dbReference type="PANTHER" id="PTHR13887:SF14">
    <property type="entry name" value="DISULFIDE BOND FORMATION PROTEIN D"/>
    <property type="match status" value="1"/>
</dbReference>
<keyword evidence="5" id="KW-0560">Oxidoreductase</keyword>
<dbReference type="GO" id="GO:0016491">
    <property type="term" value="F:oxidoreductase activity"/>
    <property type="evidence" value="ECO:0007669"/>
    <property type="project" value="UniProtKB-KW"/>
</dbReference>
<evidence type="ECO:0000256" key="4">
    <source>
        <dbReference type="ARBA" id="ARBA00022982"/>
    </source>
</evidence>
<keyword evidence="3" id="KW-0732">Signal</keyword>
<dbReference type="AlphaFoldDB" id="M0M093"/>
<comment type="similarity">
    <text evidence="1">Belongs to the thioredoxin family. DsbA subfamily.</text>
</comment>
<evidence type="ECO:0000313" key="10">
    <source>
        <dbReference type="Proteomes" id="UP000011566"/>
    </source>
</evidence>
<dbReference type="OrthoDB" id="15256at2157"/>
<organism evidence="9 10">
    <name type="scientific">Halococcus hamelinensis 100A6</name>
    <dbReference type="NCBI Taxonomy" id="1132509"/>
    <lineage>
        <taxon>Archaea</taxon>
        <taxon>Methanobacteriati</taxon>
        <taxon>Methanobacteriota</taxon>
        <taxon>Stenosarchaea group</taxon>
        <taxon>Halobacteria</taxon>
        <taxon>Halobacteriales</taxon>
        <taxon>Halococcaceae</taxon>
        <taxon>Halococcus</taxon>
    </lineage>
</organism>
<dbReference type="SUPFAM" id="SSF52833">
    <property type="entry name" value="Thioredoxin-like"/>
    <property type="match status" value="1"/>
</dbReference>
<evidence type="ECO:0000259" key="8">
    <source>
        <dbReference type="PROSITE" id="PS51352"/>
    </source>
</evidence>
<sequence>MLLAASGVAVTSLAGCLGLGGGSASADSDLPDYNASGGLSVSQPLDAPLKGDPNAGVTVAAYEDFACPHCQEYVQNVVPEIQSSYIDSNDIRYEHHDFPIPVDEPASYTAANAARAAQALAGDEAFWTYLDQLFANQSSLGPEFYASLGEETGLGADRVRNAATNRRFEQTIANDKQQGMQNGVEGTPAVFVNGTPVDPTVDAISSAIDSAQ</sequence>
<dbReference type="RefSeq" id="WP_007692669.1">
    <property type="nucleotide sequence ID" value="NZ_AJRK01000030.1"/>
</dbReference>
<evidence type="ECO:0000256" key="5">
    <source>
        <dbReference type="ARBA" id="ARBA00023002"/>
    </source>
</evidence>
<keyword evidence="7" id="KW-0676">Redox-active center</keyword>
<keyword evidence="4" id="KW-0813">Transport</keyword>
<dbReference type="PROSITE" id="PS51352">
    <property type="entry name" value="THIOREDOXIN_2"/>
    <property type="match status" value="1"/>
</dbReference>